<dbReference type="PROSITE" id="PS51186">
    <property type="entry name" value="GNAT"/>
    <property type="match status" value="2"/>
</dbReference>
<dbReference type="SUPFAM" id="SSF55729">
    <property type="entry name" value="Acyl-CoA N-acyltransferases (Nat)"/>
    <property type="match status" value="2"/>
</dbReference>
<dbReference type="CDD" id="cd04301">
    <property type="entry name" value="NAT_SF"/>
    <property type="match status" value="2"/>
</dbReference>
<accession>W7UZC6</accession>
<feature type="domain" description="N-acetyltransferase" evidence="3">
    <location>
        <begin position="1"/>
        <end position="156"/>
    </location>
</feature>
<reference evidence="4 5" key="1">
    <citation type="journal article" date="2014" name="PLoS ONE">
        <title>Rumen cellulosomics: divergent fiber-degrading strategies revealed by comparative genome-wide analysis of six ruminococcal strains.</title>
        <authorList>
            <person name="Dassa B."/>
            <person name="Borovok I."/>
            <person name="Ruimy-Israeli V."/>
            <person name="Lamed R."/>
            <person name="Flint H.J."/>
            <person name="Duncan S.H."/>
            <person name="Henrissat B."/>
            <person name="Coutinho P."/>
            <person name="Morrison M."/>
            <person name="Mosoni P."/>
            <person name="Yeoman C.J."/>
            <person name="White B.A."/>
            <person name="Bayer E.A."/>
        </authorList>
    </citation>
    <scope>NUCLEOTIDE SEQUENCE [LARGE SCALE GENOMIC DNA]</scope>
    <source>
        <strain evidence="4 5">007c</strain>
    </source>
</reference>
<organism evidence="4 5">
    <name type="scientific">Ruminococcus flavefaciens 007c</name>
    <dbReference type="NCBI Taxonomy" id="1341157"/>
    <lineage>
        <taxon>Bacteria</taxon>
        <taxon>Bacillati</taxon>
        <taxon>Bacillota</taxon>
        <taxon>Clostridia</taxon>
        <taxon>Eubacteriales</taxon>
        <taxon>Oscillospiraceae</taxon>
        <taxon>Ruminococcus</taxon>
    </lineage>
</organism>
<dbReference type="InterPro" id="IPR016181">
    <property type="entry name" value="Acyl_CoA_acyltransferase"/>
</dbReference>
<proteinExistence type="predicted"/>
<dbReference type="RefSeq" id="WP_082316723.1">
    <property type="nucleotide sequence ID" value="NZ_ATAX01000023.1"/>
</dbReference>
<protein>
    <recommendedName>
        <fullName evidence="3">N-acetyltransferase domain-containing protein</fullName>
    </recommendedName>
</protein>
<dbReference type="Gene3D" id="3.40.630.30">
    <property type="match status" value="2"/>
</dbReference>
<dbReference type="InterPro" id="IPR000182">
    <property type="entry name" value="GNAT_dom"/>
</dbReference>
<keyword evidence="1" id="KW-0808">Transferase</keyword>
<dbReference type="Pfam" id="PF00583">
    <property type="entry name" value="Acetyltransf_1"/>
    <property type="match status" value="1"/>
</dbReference>
<dbReference type="InterPro" id="IPR050832">
    <property type="entry name" value="Bact_Acetyltransf"/>
</dbReference>
<dbReference type="Pfam" id="PF13508">
    <property type="entry name" value="Acetyltransf_7"/>
    <property type="match status" value="1"/>
</dbReference>
<keyword evidence="5" id="KW-1185">Reference proteome</keyword>
<evidence type="ECO:0000313" key="4">
    <source>
        <dbReference type="EMBL" id="EWM53802.1"/>
    </source>
</evidence>
<dbReference type="PANTHER" id="PTHR43877:SF2">
    <property type="entry name" value="AMINOALKYLPHOSPHONATE N-ACETYLTRANSFERASE-RELATED"/>
    <property type="match status" value="1"/>
</dbReference>
<gene>
    <name evidence="4" type="ORF">RF007C_08795</name>
</gene>
<evidence type="ECO:0000313" key="5">
    <source>
        <dbReference type="Proteomes" id="UP000019365"/>
    </source>
</evidence>
<dbReference type="PATRIC" id="fig|1341157.4.peg.1441"/>
<keyword evidence="2" id="KW-0012">Acyltransferase</keyword>
<dbReference type="eggNOG" id="COG0456">
    <property type="taxonomic scope" value="Bacteria"/>
</dbReference>
<feature type="domain" description="N-acetyltransferase" evidence="3">
    <location>
        <begin position="160"/>
        <end position="321"/>
    </location>
</feature>
<comment type="caution">
    <text evidence="4">The sequence shown here is derived from an EMBL/GenBank/DDBJ whole genome shotgun (WGS) entry which is preliminary data.</text>
</comment>
<name>W7UZC6_RUMFL</name>
<evidence type="ECO:0000256" key="1">
    <source>
        <dbReference type="ARBA" id="ARBA00022679"/>
    </source>
</evidence>
<dbReference type="GO" id="GO:0016747">
    <property type="term" value="F:acyltransferase activity, transferring groups other than amino-acyl groups"/>
    <property type="evidence" value="ECO:0007669"/>
    <property type="project" value="InterPro"/>
</dbReference>
<dbReference type="EMBL" id="ATAX01000023">
    <property type="protein sequence ID" value="EWM53802.1"/>
    <property type="molecule type" value="Genomic_DNA"/>
</dbReference>
<dbReference type="Proteomes" id="UP000019365">
    <property type="component" value="Unassembled WGS sequence"/>
</dbReference>
<sequence>MNIRRFKESDAEAVSAVVIKTLRISNIKDYPAELMEEVVKTMQPQNILERAGWTHFYVVEDGDKIIGCGSIGPFWGKEDESGLFTIFVLPEYQGKGIGRSIIETLEKDEYFLRAKRIEIPSSITGCQFYRKFGYDYKNGIAELDEERLYRLEKFRNVSKSGIKEISRNDIPECVKVIKKSFMTVADEFGFTVDNAPMYVAFATNDEKLFSQFDNEHRPMYAYFSEGGKIIGYYSLLKLENGECELNNLCVIPEFRHNAIGTALFRHACASAKKIGCIKLVFGIVEENGKLRKWYEKNGAVHVDTKKFDFFPFTCGYMEKIL</sequence>
<dbReference type="PANTHER" id="PTHR43877">
    <property type="entry name" value="AMINOALKYLPHOSPHONATE N-ACETYLTRANSFERASE-RELATED-RELATED"/>
    <property type="match status" value="1"/>
</dbReference>
<dbReference type="AlphaFoldDB" id="W7UZC6"/>
<evidence type="ECO:0000259" key="3">
    <source>
        <dbReference type="PROSITE" id="PS51186"/>
    </source>
</evidence>
<evidence type="ECO:0000256" key="2">
    <source>
        <dbReference type="ARBA" id="ARBA00023315"/>
    </source>
</evidence>